<keyword evidence="10" id="KW-0573">Peptidoglycan synthesis</keyword>
<reference evidence="18" key="2">
    <citation type="submission" date="2020-09" db="EMBL/GenBank/DDBJ databases">
        <authorList>
            <person name="Sun Q."/>
            <person name="Zhou Y."/>
        </authorList>
    </citation>
    <scope>NUCLEOTIDE SEQUENCE</scope>
    <source>
        <strain evidence="18">CGMCC 1.12153</strain>
    </source>
</reference>
<comment type="function">
    <text evidence="1">Removes C-terminal D-alanyl residues from sugar-peptide cell wall precursors.</text>
</comment>
<evidence type="ECO:0000256" key="3">
    <source>
        <dbReference type="ARBA" id="ARBA00007164"/>
    </source>
</evidence>
<keyword evidence="6" id="KW-0645">Protease</keyword>
<dbReference type="SUPFAM" id="SSF56601">
    <property type="entry name" value="beta-lactamase/transpeptidase-like"/>
    <property type="match status" value="1"/>
</dbReference>
<comment type="pathway">
    <text evidence="2">Cell wall biogenesis; peptidoglycan biosynthesis.</text>
</comment>
<dbReference type="PRINTS" id="PR00725">
    <property type="entry name" value="DADACBPTASE1"/>
</dbReference>
<dbReference type="Pfam" id="PF07943">
    <property type="entry name" value="PBP5_C"/>
    <property type="match status" value="1"/>
</dbReference>
<evidence type="ECO:0000313" key="18">
    <source>
        <dbReference type="EMBL" id="GGF17243.1"/>
    </source>
</evidence>
<dbReference type="SUPFAM" id="SSF69189">
    <property type="entry name" value="Penicillin-binding protein associated domain"/>
    <property type="match status" value="1"/>
</dbReference>
<evidence type="ECO:0000256" key="7">
    <source>
        <dbReference type="ARBA" id="ARBA00022729"/>
    </source>
</evidence>
<keyword evidence="8" id="KW-0378">Hydrolase</keyword>
<evidence type="ECO:0000256" key="16">
    <source>
        <dbReference type="SAM" id="SignalP"/>
    </source>
</evidence>
<dbReference type="GO" id="GO:0071555">
    <property type="term" value="P:cell wall organization"/>
    <property type="evidence" value="ECO:0007669"/>
    <property type="project" value="UniProtKB-KW"/>
</dbReference>
<keyword evidence="5 18" id="KW-0121">Carboxypeptidase</keyword>
<evidence type="ECO:0000256" key="5">
    <source>
        <dbReference type="ARBA" id="ARBA00022645"/>
    </source>
</evidence>
<evidence type="ECO:0000259" key="17">
    <source>
        <dbReference type="SMART" id="SM00936"/>
    </source>
</evidence>
<feature type="active site" evidence="13">
    <location>
        <position position="129"/>
    </location>
</feature>
<dbReference type="InterPro" id="IPR015956">
    <property type="entry name" value="Peniciliin-bd_prot_C_sf"/>
</dbReference>
<evidence type="ECO:0000313" key="19">
    <source>
        <dbReference type="Proteomes" id="UP000660110"/>
    </source>
</evidence>
<evidence type="ECO:0000256" key="6">
    <source>
        <dbReference type="ARBA" id="ARBA00022670"/>
    </source>
</evidence>
<evidence type="ECO:0000256" key="8">
    <source>
        <dbReference type="ARBA" id="ARBA00022801"/>
    </source>
</evidence>
<dbReference type="InterPro" id="IPR018044">
    <property type="entry name" value="Peptidase_S11"/>
</dbReference>
<name>A0A917B419_HALAA</name>
<dbReference type="Gene3D" id="3.40.710.10">
    <property type="entry name" value="DD-peptidase/beta-lactamase superfamily"/>
    <property type="match status" value="1"/>
</dbReference>
<reference evidence="18" key="1">
    <citation type="journal article" date="2014" name="Int. J. Syst. Evol. Microbiol.">
        <title>Complete genome sequence of Corynebacterium casei LMG S-19264T (=DSM 44701T), isolated from a smear-ripened cheese.</title>
        <authorList>
            <consortium name="US DOE Joint Genome Institute (JGI-PGF)"/>
            <person name="Walter F."/>
            <person name="Albersmeier A."/>
            <person name="Kalinowski J."/>
            <person name="Ruckert C."/>
        </authorList>
    </citation>
    <scope>NUCLEOTIDE SEQUENCE</scope>
    <source>
        <strain evidence="18">CGMCC 1.12153</strain>
    </source>
</reference>
<evidence type="ECO:0000256" key="2">
    <source>
        <dbReference type="ARBA" id="ARBA00004752"/>
    </source>
</evidence>
<dbReference type="Gene3D" id="2.60.410.10">
    <property type="entry name" value="D-Ala-D-Ala carboxypeptidase, C-terminal domain"/>
    <property type="match status" value="1"/>
</dbReference>
<evidence type="ECO:0000256" key="15">
    <source>
        <dbReference type="RuleBase" id="RU004016"/>
    </source>
</evidence>
<keyword evidence="11" id="KW-0961">Cell wall biogenesis/degradation</keyword>
<evidence type="ECO:0000256" key="13">
    <source>
        <dbReference type="PIRSR" id="PIRSR618044-1"/>
    </source>
</evidence>
<evidence type="ECO:0000256" key="12">
    <source>
        <dbReference type="ARBA" id="ARBA00034000"/>
    </source>
</evidence>
<dbReference type="GO" id="GO:0009252">
    <property type="term" value="P:peptidoglycan biosynthetic process"/>
    <property type="evidence" value="ECO:0007669"/>
    <property type="project" value="UniProtKB-KW"/>
</dbReference>
<comment type="catalytic activity">
    <reaction evidence="12">
        <text>Preferential cleavage: (Ac)2-L-Lys-D-Ala-|-D-Ala. Also transpeptidation of peptidyl-alanyl moieties that are N-acyl substituents of D-alanine.</text>
        <dbReference type="EC" id="3.4.16.4"/>
    </reaction>
</comment>
<evidence type="ECO:0000256" key="1">
    <source>
        <dbReference type="ARBA" id="ARBA00003217"/>
    </source>
</evidence>
<evidence type="ECO:0000256" key="4">
    <source>
        <dbReference type="ARBA" id="ARBA00012448"/>
    </source>
</evidence>
<keyword evidence="7 16" id="KW-0732">Signal</keyword>
<evidence type="ECO:0000256" key="10">
    <source>
        <dbReference type="ARBA" id="ARBA00022984"/>
    </source>
</evidence>
<dbReference type="EMBL" id="BMEL01000002">
    <property type="protein sequence ID" value="GGF17243.1"/>
    <property type="molecule type" value="Genomic_DNA"/>
</dbReference>
<feature type="active site" description="Acyl-ester intermediate" evidence="13">
    <location>
        <position position="65"/>
    </location>
</feature>
<organism evidence="18 19">
    <name type="scientific">Halobacillus andaensis</name>
    <dbReference type="NCBI Taxonomy" id="1176239"/>
    <lineage>
        <taxon>Bacteria</taxon>
        <taxon>Bacillati</taxon>
        <taxon>Bacillota</taxon>
        <taxon>Bacilli</taxon>
        <taxon>Bacillales</taxon>
        <taxon>Bacillaceae</taxon>
        <taxon>Halobacillus</taxon>
    </lineage>
</organism>
<keyword evidence="9" id="KW-0133">Cell shape</keyword>
<dbReference type="GO" id="GO:0006508">
    <property type="term" value="P:proteolysis"/>
    <property type="evidence" value="ECO:0007669"/>
    <property type="project" value="UniProtKB-KW"/>
</dbReference>
<dbReference type="GO" id="GO:0009002">
    <property type="term" value="F:serine-type D-Ala-D-Ala carboxypeptidase activity"/>
    <property type="evidence" value="ECO:0007669"/>
    <property type="project" value="UniProtKB-EC"/>
</dbReference>
<feature type="active site" description="Proton acceptor" evidence="13">
    <location>
        <position position="68"/>
    </location>
</feature>
<dbReference type="GO" id="GO:0008360">
    <property type="term" value="P:regulation of cell shape"/>
    <property type="evidence" value="ECO:0007669"/>
    <property type="project" value="UniProtKB-KW"/>
</dbReference>
<feature type="binding site" evidence="14">
    <location>
        <position position="254"/>
    </location>
    <ligand>
        <name>substrate</name>
    </ligand>
</feature>
<dbReference type="SMART" id="SM00936">
    <property type="entry name" value="PBP5_C"/>
    <property type="match status" value="1"/>
</dbReference>
<dbReference type="PANTHER" id="PTHR21581:SF11">
    <property type="entry name" value="D-ALANYL-D-ALANINE CARBOXYPEPTIDASE DACA"/>
    <property type="match status" value="1"/>
</dbReference>
<proteinExistence type="inferred from homology"/>
<sequence>MKQRLQASMALGMAFILSVVTVFGNPEPTYADTVDVEADSAILVDAESGKILYEKDSDLTLPPASMTKMMTEYLVLEAIEEGDIEWETTTQISDYPYSISANATFSGVGLTQSQDYTVRELYEAMAINSDNATSIALAELVAGSEGEFVKMMNEKAEELGMTDYQFVNATGLENEDLGENYPEGTEKEDTNLLSARSSAILAYHLVNDYPESLEISSVPTTEFDGQEIINWNRMLPGMPGQLAAGSYEGVDGLKTGFTDLAGFSFTGTAERDDRRLISVVMKTDSEEARFEETKKLFEYGFNEFEQKELFQAGHQVDGQSEVEVSKGKENAVELETAEPISAPVKNGEEELYEVEVNLSDEALDKNGKLEAPFEAGEKVGTAELVYNGEETYSDLQTGEPLRTEVDIVTSSGVEKANWFMLTIGGVGDFFSDIFSSAVSVVKGWF</sequence>
<feature type="domain" description="Peptidase S11 D-Ala-D-Ala carboxypeptidase A C-terminal" evidence="17">
    <location>
        <begin position="304"/>
        <end position="415"/>
    </location>
</feature>
<dbReference type="InterPro" id="IPR012338">
    <property type="entry name" value="Beta-lactam/transpept-like"/>
</dbReference>
<accession>A0A917B419</accession>
<dbReference type="Proteomes" id="UP000660110">
    <property type="component" value="Unassembled WGS sequence"/>
</dbReference>
<dbReference type="InterPro" id="IPR001967">
    <property type="entry name" value="Peptidase_S11_N"/>
</dbReference>
<dbReference type="AlphaFoldDB" id="A0A917B419"/>
<comment type="similarity">
    <text evidence="3 15">Belongs to the peptidase S11 family.</text>
</comment>
<evidence type="ECO:0000256" key="11">
    <source>
        <dbReference type="ARBA" id="ARBA00023316"/>
    </source>
</evidence>
<dbReference type="RefSeq" id="WP_373868078.1">
    <property type="nucleotide sequence ID" value="NZ_BMEL01000002.1"/>
</dbReference>
<dbReference type="InterPro" id="IPR012907">
    <property type="entry name" value="Peptidase_S11_C"/>
</dbReference>
<comment type="caution">
    <text evidence="18">The sequence shown here is derived from an EMBL/GenBank/DDBJ whole genome shotgun (WGS) entry which is preliminary data.</text>
</comment>
<dbReference type="InterPro" id="IPR037167">
    <property type="entry name" value="Peptidase_S11_C_sf"/>
</dbReference>
<evidence type="ECO:0000256" key="9">
    <source>
        <dbReference type="ARBA" id="ARBA00022960"/>
    </source>
</evidence>
<gene>
    <name evidence="18" type="primary">dacA</name>
    <name evidence="18" type="ORF">GCM10010954_14890</name>
</gene>
<feature type="chain" id="PRO_5039151826" description="serine-type D-Ala-D-Ala carboxypeptidase" evidence="16">
    <location>
        <begin position="25"/>
        <end position="445"/>
    </location>
</feature>
<keyword evidence="19" id="KW-1185">Reference proteome</keyword>
<dbReference type="EC" id="3.4.16.4" evidence="4"/>
<dbReference type="Pfam" id="PF00768">
    <property type="entry name" value="Peptidase_S11"/>
    <property type="match status" value="1"/>
</dbReference>
<evidence type="ECO:0000256" key="14">
    <source>
        <dbReference type="PIRSR" id="PIRSR618044-2"/>
    </source>
</evidence>
<protein>
    <recommendedName>
        <fullName evidence="4">serine-type D-Ala-D-Ala carboxypeptidase</fullName>
        <ecNumber evidence="4">3.4.16.4</ecNumber>
    </recommendedName>
</protein>
<feature type="signal peptide" evidence="16">
    <location>
        <begin position="1"/>
        <end position="24"/>
    </location>
</feature>
<dbReference type="PANTHER" id="PTHR21581">
    <property type="entry name" value="D-ALANYL-D-ALANINE CARBOXYPEPTIDASE"/>
    <property type="match status" value="1"/>
</dbReference>